<evidence type="ECO:0000256" key="1">
    <source>
        <dbReference type="ARBA" id="ARBA00004496"/>
    </source>
</evidence>
<dbReference type="PROSITE" id="PS50075">
    <property type="entry name" value="CARRIER"/>
    <property type="match status" value="2"/>
</dbReference>
<feature type="region of interest" description="N-terminal hotdog fold" evidence="11">
    <location>
        <begin position="3578"/>
        <end position="3691"/>
    </location>
</feature>
<dbReference type="SMART" id="SM00826">
    <property type="entry name" value="PKS_DH"/>
    <property type="match status" value="2"/>
</dbReference>
<comment type="subcellular location">
    <subcellularLocation>
        <location evidence="1">Cytoplasm</location>
    </subcellularLocation>
</comment>
<dbReference type="InterPro" id="IPR029063">
    <property type="entry name" value="SAM-dependent_MTases_sf"/>
</dbReference>
<dbReference type="CDD" id="cd00833">
    <property type="entry name" value="PKS"/>
    <property type="match status" value="3"/>
</dbReference>
<dbReference type="Pfam" id="PF00550">
    <property type="entry name" value="PP-binding"/>
    <property type="match status" value="3"/>
</dbReference>
<dbReference type="Pfam" id="PF00109">
    <property type="entry name" value="ketoacyl-synt"/>
    <property type="match status" value="3"/>
</dbReference>
<dbReference type="InterPro" id="IPR014031">
    <property type="entry name" value="Ketoacyl_synth_C"/>
</dbReference>
<dbReference type="InterPro" id="IPR020841">
    <property type="entry name" value="PKS_Beta-ketoAc_synthase_dom"/>
</dbReference>
<dbReference type="SUPFAM" id="SSF50129">
    <property type="entry name" value="GroES-like"/>
    <property type="match status" value="1"/>
</dbReference>
<dbReference type="SMART" id="SM00829">
    <property type="entry name" value="PKS_ER"/>
    <property type="match status" value="1"/>
</dbReference>
<dbReference type="Gene3D" id="3.90.180.10">
    <property type="entry name" value="Medium-chain alcohol dehydrogenases, catalytic domain"/>
    <property type="match status" value="1"/>
</dbReference>
<feature type="active site" description="Proton acceptor; for dehydratase activity" evidence="11">
    <location>
        <position position="2108"/>
    </location>
</feature>
<accession>A0A7Z0WKQ2</accession>
<dbReference type="Pfam" id="PF00107">
    <property type="entry name" value="ADH_zinc_N"/>
    <property type="match status" value="1"/>
</dbReference>
<dbReference type="Pfam" id="PF02801">
    <property type="entry name" value="Ketoacyl-synt_C"/>
    <property type="match status" value="3"/>
</dbReference>
<evidence type="ECO:0000256" key="6">
    <source>
        <dbReference type="ARBA" id="ARBA00022679"/>
    </source>
</evidence>
<evidence type="ECO:0000256" key="9">
    <source>
        <dbReference type="ARBA" id="ARBA00023268"/>
    </source>
</evidence>
<dbReference type="PROSITE" id="PS52004">
    <property type="entry name" value="KS3_2"/>
    <property type="match status" value="3"/>
</dbReference>
<dbReference type="InterPro" id="IPR011032">
    <property type="entry name" value="GroES-like_sf"/>
</dbReference>
<dbReference type="InterPro" id="IPR054514">
    <property type="entry name" value="RhiE-like_linker"/>
</dbReference>
<feature type="domain" description="Carrier" evidence="13">
    <location>
        <begin position="4642"/>
        <end position="4719"/>
    </location>
</feature>
<dbReference type="PANTHER" id="PTHR43775">
    <property type="entry name" value="FATTY ACID SYNTHASE"/>
    <property type="match status" value="1"/>
</dbReference>
<dbReference type="Pfam" id="PF16197">
    <property type="entry name" value="KAsynt_C_assoc"/>
    <property type="match status" value="3"/>
</dbReference>
<feature type="compositionally biased region" description="Low complexity" evidence="12">
    <location>
        <begin position="892"/>
        <end position="904"/>
    </location>
</feature>
<keyword evidence="4" id="KW-0963">Cytoplasm</keyword>
<dbReference type="InterPro" id="IPR013154">
    <property type="entry name" value="ADH-like_N"/>
</dbReference>
<dbReference type="InterPro" id="IPR013968">
    <property type="entry name" value="PKS_KR"/>
</dbReference>
<dbReference type="GO" id="GO:0031177">
    <property type="term" value="F:phosphopantetheine binding"/>
    <property type="evidence" value="ECO:0007669"/>
    <property type="project" value="InterPro"/>
</dbReference>
<dbReference type="GO" id="GO:0016491">
    <property type="term" value="F:oxidoreductase activity"/>
    <property type="evidence" value="ECO:0007669"/>
    <property type="project" value="InterPro"/>
</dbReference>
<keyword evidence="17" id="KW-1185">Reference proteome</keyword>
<reference evidence="16 17" key="1">
    <citation type="submission" date="2016-12" db="EMBL/GenBank/DDBJ databases">
        <title>The draft genome sequence of Actinophytocola xinjiangensis.</title>
        <authorList>
            <person name="Wang W."/>
            <person name="Yuan L."/>
        </authorList>
    </citation>
    <scope>NUCLEOTIDE SEQUENCE [LARGE SCALE GENOMIC DNA]</scope>
    <source>
        <strain evidence="16 17">CGMCC 4.4663</strain>
    </source>
</reference>
<dbReference type="CDD" id="cd08953">
    <property type="entry name" value="KR_2_SDR_x"/>
    <property type="match status" value="3"/>
</dbReference>
<keyword evidence="5" id="KW-0597">Phosphoprotein</keyword>
<dbReference type="GO" id="GO:0006633">
    <property type="term" value="P:fatty acid biosynthetic process"/>
    <property type="evidence" value="ECO:0007669"/>
    <property type="project" value="InterPro"/>
</dbReference>
<dbReference type="OrthoDB" id="3651481at2"/>
<dbReference type="InterPro" id="IPR049551">
    <property type="entry name" value="PKS_DH_C"/>
</dbReference>
<dbReference type="PROSITE" id="PS00606">
    <property type="entry name" value="KS3_1"/>
    <property type="match status" value="2"/>
</dbReference>
<gene>
    <name evidence="16" type="ORF">BLA60_17775</name>
</gene>
<evidence type="ECO:0000256" key="12">
    <source>
        <dbReference type="SAM" id="MobiDB-lite"/>
    </source>
</evidence>
<dbReference type="Pfam" id="PF08242">
    <property type="entry name" value="Methyltransf_12"/>
    <property type="match status" value="1"/>
</dbReference>
<evidence type="ECO:0008006" key="18">
    <source>
        <dbReference type="Google" id="ProtNLM"/>
    </source>
</evidence>
<dbReference type="InterPro" id="IPR050091">
    <property type="entry name" value="PKS_NRPS_Biosynth_Enz"/>
</dbReference>
<feature type="domain" description="Ketosynthase family 3 (KS3)" evidence="14">
    <location>
        <begin position="2896"/>
        <end position="3331"/>
    </location>
</feature>
<dbReference type="CDD" id="cd02440">
    <property type="entry name" value="AdoMet_MTases"/>
    <property type="match status" value="1"/>
</dbReference>
<dbReference type="InterPro" id="IPR013217">
    <property type="entry name" value="Methyltransf_12"/>
</dbReference>
<feature type="active site" description="Proton acceptor; for dehydratase activity" evidence="11">
    <location>
        <position position="3607"/>
    </location>
</feature>
<evidence type="ECO:0000256" key="4">
    <source>
        <dbReference type="ARBA" id="ARBA00022490"/>
    </source>
</evidence>
<evidence type="ECO:0000256" key="2">
    <source>
        <dbReference type="ARBA" id="ARBA00004792"/>
    </source>
</evidence>
<feature type="region of interest" description="Disordered" evidence="12">
    <location>
        <begin position="1343"/>
        <end position="1374"/>
    </location>
</feature>
<dbReference type="InterPro" id="IPR049552">
    <property type="entry name" value="PKS_DH_N"/>
</dbReference>
<dbReference type="Pfam" id="PF14765">
    <property type="entry name" value="PS-DH"/>
    <property type="match status" value="2"/>
</dbReference>
<dbReference type="PANTHER" id="PTHR43775:SF37">
    <property type="entry name" value="SI:DKEY-61P9.11"/>
    <property type="match status" value="1"/>
</dbReference>
<dbReference type="SMART" id="SM00823">
    <property type="entry name" value="PKS_PP"/>
    <property type="match status" value="3"/>
</dbReference>
<dbReference type="InterPro" id="IPR032821">
    <property type="entry name" value="PKS_assoc"/>
</dbReference>
<evidence type="ECO:0000256" key="5">
    <source>
        <dbReference type="ARBA" id="ARBA00022553"/>
    </source>
</evidence>
<dbReference type="InterPro" id="IPR042104">
    <property type="entry name" value="PKS_dehydratase_sf"/>
</dbReference>
<dbReference type="RefSeq" id="WP_075134038.1">
    <property type="nucleotide sequence ID" value="NZ_MSIF01000008.1"/>
</dbReference>
<dbReference type="SUPFAM" id="SSF53901">
    <property type="entry name" value="Thiolase-like"/>
    <property type="match status" value="3"/>
</dbReference>
<evidence type="ECO:0000259" key="13">
    <source>
        <dbReference type="PROSITE" id="PS50075"/>
    </source>
</evidence>
<organism evidence="16 17">
    <name type="scientific">Actinophytocola xinjiangensis</name>
    <dbReference type="NCBI Taxonomy" id="485602"/>
    <lineage>
        <taxon>Bacteria</taxon>
        <taxon>Bacillati</taxon>
        <taxon>Actinomycetota</taxon>
        <taxon>Actinomycetes</taxon>
        <taxon>Pseudonocardiales</taxon>
        <taxon>Pseudonocardiaceae</taxon>
    </lineage>
</organism>
<keyword evidence="10" id="KW-0012">Acyltransferase</keyword>
<dbReference type="FunFam" id="3.40.47.10:FF:000019">
    <property type="entry name" value="Polyketide synthase type I"/>
    <property type="match status" value="2"/>
</dbReference>
<dbReference type="Gene3D" id="3.40.47.10">
    <property type="match status" value="3"/>
</dbReference>
<dbReference type="InterPro" id="IPR020843">
    <property type="entry name" value="ER"/>
</dbReference>
<evidence type="ECO:0000313" key="17">
    <source>
        <dbReference type="Proteomes" id="UP000185696"/>
    </source>
</evidence>
<dbReference type="SUPFAM" id="SSF47336">
    <property type="entry name" value="ACP-like"/>
    <property type="match status" value="3"/>
</dbReference>
<dbReference type="Gene3D" id="3.40.50.150">
    <property type="entry name" value="Vaccinia Virus protein VP39"/>
    <property type="match status" value="1"/>
</dbReference>
<dbReference type="InterPro" id="IPR049900">
    <property type="entry name" value="PKS_mFAS_DH"/>
</dbReference>
<dbReference type="SMART" id="SM00822">
    <property type="entry name" value="PKS_KR"/>
    <property type="match status" value="3"/>
</dbReference>
<dbReference type="Gene3D" id="3.30.70.3290">
    <property type="match status" value="1"/>
</dbReference>
<dbReference type="InterPro" id="IPR036736">
    <property type="entry name" value="ACP-like_sf"/>
</dbReference>
<evidence type="ECO:0000256" key="7">
    <source>
        <dbReference type="ARBA" id="ARBA00022737"/>
    </source>
</evidence>
<dbReference type="EMBL" id="MSIF01000008">
    <property type="protein sequence ID" value="OLF09647.1"/>
    <property type="molecule type" value="Genomic_DNA"/>
</dbReference>
<dbReference type="InterPro" id="IPR006162">
    <property type="entry name" value="Ppantetheine_attach_site"/>
</dbReference>
<dbReference type="InterPro" id="IPR057326">
    <property type="entry name" value="KR_dom"/>
</dbReference>
<keyword evidence="8" id="KW-0521">NADP</keyword>
<dbReference type="Pfam" id="PF21089">
    <property type="entry name" value="PKS_DH_N"/>
    <property type="match status" value="2"/>
</dbReference>
<dbReference type="InterPro" id="IPR036291">
    <property type="entry name" value="NAD(P)-bd_dom_sf"/>
</dbReference>
<keyword evidence="6" id="KW-0808">Transferase</keyword>
<dbReference type="InterPro" id="IPR020807">
    <property type="entry name" value="PKS_DH"/>
</dbReference>
<dbReference type="GO" id="GO:0004315">
    <property type="term" value="F:3-oxoacyl-[acyl-carrier-protein] synthase activity"/>
    <property type="evidence" value="ECO:0007669"/>
    <property type="project" value="InterPro"/>
</dbReference>
<keyword evidence="3" id="KW-0596">Phosphopantetheine</keyword>
<dbReference type="InterPro" id="IPR018201">
    <property type="entry name" value="Ketoacyl_synth_AS"/>
</dbReference>
<keyword evidence="9" id="KW-0511">Multifunctional enzyme</keyword>
<evidence type="ECO:0000256" key="3">
    <source>
        <dbReference type="ARBA" id="ARBA00022450"/>
    </source>
</evidence>
<feature type="region of interest" description="C-terminal hotdog fold" evidence="11">
    <location>
        <begin position="3707"/>
        <end position="3842"/>
    </location>
</feature>
<dbReference type="SMART" id="SM00825">
    <property type="entry name" value="PKS_KS"/>
    <property type="match status" value="3"/>
</dbReference>
<dbReference type="PROSITE" id="PS00012">
    <property type="entry name" value="PHOSPHOPANTETHEINE"/>
    <property type="match status" value="2"/>
</dbReference>
<feature type="active site" description="Proton donor; for dehydratase activity" evidence="11">
    <location>
        <position position="3765"/>
    </location>
</feature>
<dbReference type="InterPro" id="IPR020806">
    <property type="entry name" value="PKS_PP-bd"/>
</dbReference>
<comment type="caution">
    <text evidence="16">The sequence shown here is derived from an EMBL/GenBank/DDBJ whole genome shotgun (WGS) entry which is preliminary data.</text>
</comment>
<dbReference type="GO" id="GO:0005737">
    <property type="term" value="C:cytoplasm"/>
    <property type="evidence" value="ECO:0007669"/>
    <property type="project" value="UniProtKB-SubCell"/>
</dbReference>
<dbReference type="InterPro" id="IPR013149">
    <property type="entry name" value="ADH-like_C"/>
</dbReference>
<comment type="pathway">
    <text evidence="2">Antibiotic biosynthesis.</text>
</comment>
<evidence type="ECO:0000256" key="8">
    <source>
        <dbReference type="ARBA" id="ARBA00022857"/>
    </source>
</evidence>
<dbReference type="Gene3D" id="3.40.50.720">
    <property type="entry name" value="NAD(P)-binding Rossmann-like Domain"/>
    <property type="match status" value="4"/>
</dbReference>
<evidence type="ECO:0000256" key="11">
    <source>
        <dbReference type="PROSITE-ProRule" id="PRU01363"/>
    </source>
</evidence>
<dbReference type="GO" id="GO:0004312">
    <property type="term" value="F:fatty acid synthase activity"/>
    <property type="evidence" value="ECO:0007669"/>
    <property type="project" value="TreeGrafter"/>
</dbReference>
<dbReference type="SMART" id="SM01294">
    <property type="entry name" value="PKS_PP_betabranch"/>
    <property type="match status" value="1"/>
</dbReference>
<evidence type="ECO:0000256" key="10">
    <source>
        <dbReference type="ARBA" id="ARBA00023315"/>
    </source>
</evidence>
<feature type="region of interest" description="Disordered" evidence="12">
    <location>
        <begin position="607"/>
        <end position="626"/>
    </location>
</feature>
<dbReference type="Pfam" id="PF08240">
    <property type="entry name" value="ADH_N"/>
    <property type="match status" value="1"/>
</dbReference>
<feature type="compositionally biased region" description="Basic and acidic residues" evidence="12">
    <location>
        <begin position="905"/>
        <end position="920"/>
    </location>
</feature>
<dbReference type="InterPro" id="IPR014030">
    <property type="entry name" value="Ketoacyl_synth_N"/>
</dbReference>
<feature type="region of interest" description="N-terminal hotdog fold" evidence="11">
    <location>
        <begin position="2068"/>
        <end position="2189"/>
    </location>
</feature>
<dbReference type="Pfam" id="PF22336">
    <property type="entry name" value="RhiE-like_linker"/>
    <property type="match status" value="1"/>
</dbReference>
<keyword evidence="7" id="KW-0677">Repeat</keyword>
<feature type="region of interest" description="Disordered" evidence="12">
    <location>
        <begin position="4754"/>
        <end position="4787"/>
    </location>
</feature>
<dbReference type="Gene3D" id="1.10.1240.100">
    <property type="match status" value="1"/>
</dbReference>
<feature type="domain" description="PKS/mFAS DH" evidence="15">
    <location>
        <begin position="3578"/>
        <end position="3842"/>
    </location>
</feature>
<feature type="region of interest" description="Disordered" evidence="12">
    <location>
        <begin position="860"/>
        <end position="920"/>
    </location>
</feature>
<dbReference type="Gene3D" id="1.10.1200.10">
    <property type="entry name" value="ACP-like"/>
    <property type="match status" value="3"/>
</dbReference>
<dbReference type="InterPro" id="IPR016039">
    <property type="entry name" value="Thiolase-like"/>
</dbReference>
<feature type="domain" description="Ketosynthase family 3 (KS3)" evidence="14">
    <location>
        <begin position="7"/>
        <end position="433"/>
    </location>
</feature>
<feature type="domain" description="Ketosynthase family 3 (KS3)" evidence="14">
    <location>
        <begin position="1496"/>
        <end position="1914"/>
    </location>
</feature>
<feature type="region of interest" description="C-terminal hotdog fold" evidence="11">
    <location>
        <begin position="2203"/>
        <end position="2341"/>
    </location>
</feature>
<dbReference type="SUPFAM" id="SSF53335">
    <property type="entry name" value="S-adenosyl-L-methionine-dependent methyltransferases"/>
    <property type="match status" value="1"/>
</dbReference>
<dbReference type="Gene3D" id="3.10.129.110">
    <property type="entry name" value="Polyketide synthase dehydratase"/>
    <property type="match status" value="2"/>
</dbReference>
<name>A0A7Z0WKQ2_9PSEU</name>
<feature type="domain" description="Carrier" evidence="13">
    <location>
        <begin position="2788"/>
        <end position="2865"/>
    </location>
</feature>
<dbReference type="Proteomes" id="UP000185696">
    <property type="component" value="Unassembled WGS sequence"/>
</dbReference>
<protein>
    <recommendedName>
        <fullName evidence="18">Acyl transferase domain-containing protein</fullName>
    </recommendedName>
</protein>
<sequence>MSEKAAHPRIAVVGIGCRLPGARDHHEFLANLVDGVDSVREVPADRWDTSALYDPDRGAANRSISKWCGVVDRPYDFDHEFFGISPREARLLDPMQRLLMEVTQQCVEDAGITAATLGAGRTCVYVGNMERDHMAELTGPEHDVESHSVLGVYDCLLANRLSQTFGLSGASVAVDAACASSLVAVHLGVQALTTGEADYVLAGGVNLNLHWWKYVGFSKARMLSPTGRCRTFDRDADGFVPGDGVGMVLLRRLDDAVRDADHVYGVIRGSAVNHGRKRTTITAPTVASQRAVVAEAIARAGVSPADITFVETHGTGTSLGDPIEVEALRQVFGPASPDTGWCTLGAVKSNIGHLEGAAGIAGLIKVLMMMSERRIVPNLHLRDLNPLIELADSPFRLALSNMDWESRSPGAPRLAGVSSFGFGGVNAHLVVEEHVAPERRPPDARPWPFLLSAASEQSLRKLVARWRHTLPDATAGDVCATLAVGRDHLPHRLGGVVTDLADIPALLAFATPTAAQDRPWALRVGLMEPPENVDGFLDEFVSVLDPDTAEVLRSAVGEPRRRCAYTTAVVSALLRFGLNPAVVVPDGAGVWPALAALGMLDPGTAAGLSSGEPGRHQELGAPSAPLAVPGTDRVVTPYRVDAAYLDRLRGATADRAGLTGLVELARKLDTQRTFQSNLADWRRALRERGRADDLSSDPDFMADPLAVALALQNALDRLNRKWDLPLARHLLDERAVELSDLLLDGVVDPGDLLDLTAGAPVAPRHPGRVELADRGRYPILRRVGRLPDDLADVGAWARLARSTEETTVMPEGHTVVVVGDVPVDPDVDLVVAPSLTETLVRLWRHGVDVRWQAHPVAGAGARTPLPTTEFNGVEHRIRPADPTTLLPERGGAASTNSAPDAAPDSARDSARDAARDSAHDSALAEHVVELRARWEATARVPVPATGPVVVLFPPGAVEVRQAAERLPGRVRAVDLGTLPADDTEAWQRALDEYGTPTAVVLTCTGSPADTVVAALHVAKASYGRGTRVFVVGRVVDGRPSPELAAIAGFARSLARETATVPFRAIAVPDDLGEQSTWDVVADELGRRDGTELVRHGPGGRLSRRYTPAALVAPTSPPQGVRPGGTYLLTGGTGGLGRMVTAHLLAVPGVRVAVVGRSADSDLDQSDRLTYFQADVSDPAAARDVIRRVRARFGALTGVLHAAGVLRDGYLAHKQSRDLRAVLAPKVLGAVNLDDATQDEPLELFVLFSSMVAVLGNPGQADYAAANAFLDQFAEAREARRAEGERSGRTLSIGWPVWRDGGMAVTERGVLSPGSGVLPMPTATALAVLNRLLSGAAGARPLFHGEPDRVPELLDPQPAGPEEEPPASDQTVAPSADPVRVVAWAKDYVAGVIGELRGIPPADVDLEMGLDRLGLDSIVIAEFNTRIEAKLGSVGETLLFESRTLAAAAERIARLRAAELTAHYGEPATSAAPSAVVATHPVPATVEPSAVADDVADGDVAIIGLAGRYPEAPDLAVFWRNLLHGRDSVTEVPSIRWTPGAETYCRRGAFLDDVDAFDPLFFGISPRDAVSMDPQERLFLQTAWHAFEDAGYPPHRLGDPDDPGARAVGVFVGVTTQTHLLWGPDQQRAGHPVVPPSPQWSVANRVSYWLDLRGPSMPVDTACASSLTAVHLAVRSIARGECDMALVGGVNLYLHPAKFDWLCSLQMLSRTGRCRTFGADADGFVPGEGVGAAVLKPLRAALADGDEVLGVVKGTAINHGGRTNGYTVPNPAAQAKAVSAALADGGVDPATVGYVEAHGTGTALGDPVEIAGLTRAFTGAPSGGCAIGSVKTNIGHLESAAGIAGLTKVLLQFEHGTLVPTMHARKPNPRIDFAATPFAVQHDAADWLAPTGGPRRAGVSAFGAGGANAHVVLQEAPPLNTARGPADGAHLVVVSARDRERLVEHCANLSASIRDRAEVLRVSEIAYQLQVRREPQSERLALLAGDPVELADRLAAFAAGGRPEGEHWVTVRDRAARTDVREQLPRALASRDWAALARAWVAGADVPWESLHDVPLRHVRLPGYPFARERYPLPEIPAGETGEHPWVRERSGDGVVVEFTGEEPELAQHRVAGIPVFPAAGCVELIRAAARLDVAAGRVIRLRDNVWSAPVAVDRPRTLRVSLLAGGYEVTSEEGTVHVTGKVDTVTEVDVPPLDVASVRARCTTTVTGQRLYERTRDRSLDLGPFYQGVERLHCNDDEALAELRVPGGDPRCALHPGLLDSAFQAVLWLVGQRFDRLFLPFSIGSVEVLGPLPDRAVAHVELRTAAPDGCKVRVRLADESGAVVVRVLDFWVRPWSGDATRTGPMWTGFRPEWIEEEPGAAGGARSVLVLAPTPEAGTRLTGELAARAGTPPRSAVAVPDHETDFGALLRDEGPVDTVVFAWPRSERGDVAAQLADGLRPLFRLVRALLRAEDKGPVRLVCAIPDRTPAYQALGGLLRTVTRESPRISHVLVAGAAPEQIAAEALGPVEGAEVRYRDGLRTVRRWRRADPTPAPRQVVRRDGVYLVTGGAGGLGGHVARWLAETVGARVMLAGRSPEDERVAAVRDLVLAAGGRAHYVRADVSTADGAREAVRAARAEFGALHGVFHCAGVLRDGFLAQQDLQRVHEVIAAKVFGAVHLDVAVREHPLDFLCLFSSVASAVGSAGQVGYAYANAFLDAFAEFRTERTIAVAWPLWADGGMSVDPEVAESLRVTFGLRPLATETGLDALSVALGGEERALLVAPGDGATLARVLAGPSTVAPAVAVPGDFGSAVRQVLRAEIARITELDPARIQNDQPIGDYGFDSLSFTQLANQLVKRLGVDLTPALFFEHTTVDEITDHLAEAHGTHLAVRLAPEHPAPSRPACAAERPRPAPVDEPIAIVGMHGMLPGSADLSEFWRNLDAGRDLVTEIPSDRWDWREYYGPVAGPGRTNSRWGGFLPEVDVFDAAFFGISPREAQLMDPQQRLFLETAYKAVEEAGYRPSDLAKGRTGLFVGAASHDYYDLLREAGVPVEAFTSTGMFHAILANRVSYLLDLTGPSFPIDTACSSSLVALRAAVESIRAGGCDTAIVGAVNLLLSPTIYISFARAGMLSPTGRCRTFDAGADGYVRAEGVGALVLKPLAAAERDGDHVHAVILGSVVNHGGKVNTLTTPNPKAQTELIVRAFDEAGVDPATVGYFELHGTGTALGDPVEVNAVKRAIGQMRDRAGVPVTEPTVLIGSVKSNIGHPEAVAGLAGIFKVVLSMKHGRIPGNLHLGELNPQIRLAGSPLRIVDRTMPWPRPTAADGTEQPRRAGVSSFGFGGVNGHVLLEEHVAAPADPTPSREQVFVLSARDEDRLRDYAAALADAVAPTDPVASSPEQPGADLIAEVATLLGVEPSDVPWDEPLADLGLSHRHAVRLADRMAAAGLSDVDTALLPTLTVAQLSVSGTAARTQAQTGPCPAGDLADVAYTLQVGREPMPHRLAVVTDSAAELARELSTFAATGVPGARTRIGVADERRDPVTTDDLWESARQWVTGAVPDWTVVDGARRPRRLSLPTYPFARDRHWIPGSSAAEPDPLVLGPGTEDGDATVYRATLSTSDRVVDEHRVHGVPVLAGVVQVELAAAAMAAHRRAAHRVTRVSWLRPLVVRGATCEVLIRLTEHADGIAYEIHAADGTVCSTGLWVHGDGPAATPAPHDLDAIRRRCRREYGQAEIYRLFDDADIAYGPVFRGLTDAVTGNGELLARFTTEVALPQRMTFHPTALDAALQAITVLTGTRRGTTRLPFAVEEIELLAPVPTTGFVHLVAGGGDGHDITVLDETGRPCVVLHQVTVRPEQHGFFYRPHWRLADASDAEPVRGPVLIAHSACSAELADALAARHDGQVHRISAAEIAGPGLPARLRGLGDVRHVWFLALAGEGARLLFRLIRGLVDADLVQQVRSVRSVTSGAQDALGRRVTEPVAAGLIGLTKSLAKEYPRIAVSCVDIAPAAAGWDRTAAALLAEPAHQGNREVALVGERRLVRLLRPVRLPAPARPVFRHGGSYVIVGGASGIGLALAEHLAANFSARTFLVGRGRPGERIEQALRRLAGLGGAATYHQADVTDPEAMRAVAAKARTHGPLHGVVHAAMVLCDGIVERLSHEDFEAVLAPKGEGTRVLGEVFATEPLDFLLVLSSVQSYTGAAGQSNYAAASTEQDAHVRRLATSLPFPVQSVNFGPWAKVGRVADRYESLAARGYRPIEPAEGIAAIEQVLASGERGLVALRADQPVLDAIGVEAVPVTTVTGSVPAHQDDRAEREALDDFIGDALWHLVGELGLVTRPHERYRTADLMDRLGALPRSRGLVEELVRILVRRGLLVRDGQEILTSASPRPTRPDPAALRTRFPNLNARLDLVLRCLDALPSVLTGARSAVEVLFPGGSSAPVAAIYRGESLVDYCNSLVARQVARAGQHPRVLEIGAGTGSTTEAVLAALATSVRYDVTDVSRGLLQQAQARLARPGVRFRVLDIERPAAEQGFAGERYDVVVAGNVLHATRDLDAALGEVRGLLAPGGCVVLTEVTVVQPFHTVTFGLLDGWWNFDDETRRLPGSPLLDPHMWRDRLEAAGFRDVAILGEPAVPGVLPQRVMVATVDPDQAAVVPHPSQQPREGQIRAIVTERVAGCLGVPVVDLRPDTDLSDVGVDSIVAVELTNQLNQALGIVMRTIMIFERPTVEALTAYIVEEFGDRLALGPARRAGEVPASGAGAVVAGEVEQRPSLGVGEAGFRSSGSAGVGQGEQRPLSGGARDESPSSSLVGARAVLFERPGAARDLRIVPIEPVAPGPGEIEIQVRAFPINFSDSLVAKGLYPMMPDFPVTPGVELSGTVRRVGEGVRRFAPGDEVMALTRPTMGGQASVVVTGEDFAVAKPTNVSHEAACGFLVPFLAVYLAFERAGVRPGERVFVPAAAGTLGLVAVRLAQQAGAKVIATAGGADKVAHLAGLGVQDAIDHRGRDVVGEVLRRTGGADVVINFVAGETAGQGIDVLAPDGRYVELAVLGLQSSSGPDLSRLVNNQSFHSLNTKKFFLRHPERREELLRTAAEHLAAGGFASAPAHVLPFARVTEAYAIKEDRGLVGRVVVTMAGHDESVGRRLRELLVREFGEHAALADAEIERLTDRLDGK</sequence>
<feature type="active site" description="Proton donor; for dehydratase activity" evidence="11">
    <location>
        <position position="2260"/>
    </location>
</feature>
<evidence type="ECO:0000313" key="16">
    <source>
        <dbReference type="EMBL" id="OLF09647.1"/>
    </source>
</evidence>
<evidence type="ECO:0000259" key="15">
    <source>
        <dbReference type="PROSITE" id="PS52019"/>
    </source>
</evidence>
<evidence type="ECO:0000259" key="14">
    <source>
        <dbReference type="PROSITE" id="PS52004"/>
    </source>
</evidence>
<feature type="domain" description="PKS/mFAS DH" evidence="15">
    <location>
        <begin position="2068"/>
        <end position="2341"/>
    </location>
</feature>
<dbReference type="PROSITE" id="PS52019">
    <property type="entry name" value="PKS_MFAS_DH"/>
    <property type="match status" value="2"/>
</dbReference>
<dbReference type="Pfam" id="PF08659">
    <property type="entry name" value="KR"/>
    <property type="match status" value="3"/>
</dbReference>
<proteinExistence type="predicted"/>
<dbReference type="SUPFAM" id="SSF51735">
    <property type="entry name" value="NAD(P)-binding Rossmann-fold domains"/>
    <property type="match status" value="7"/>
</dbReference>
<dbReference type="InterPro" id="IPR009081">
    <property type="entry name" value="PP-bd_ACP"/>
</dbReference>